<accession>A0AAV3P3W9</accession>
<dbReference type="AlphaFoldDB" id="A0AAV3P3W9"/>
<evidence type="ECO:0000313" key="1">
    <source>
        <dbReference type="EMBL" id="GAA0145736.1"/>
    </source>
</evidence>
<protein>
    <recommendedName>
        <fullName evidence="3">TTF-type domain-containing protein</fullName>
    </recommendedName>
</protein>
<name>A0AAV3P3W9_LITER</name>
<comment type="caution">
    <text evidence="1">The sequence shown here is derived from an EMBL/GenBank/DDBJ whole genome shotgun (WGS) entry which is preliminary data.</text>
</comment>
<evidence type="ECO:0000313" key="2">
    <source>
        <dbReference type="Proteomes" id="UP001454036"/>
    </source>
</evidence>
<organism evidence="1 2">
    <name type="scientific">Lithospermum erythrorhizon</name>
    <name type="common">Purple gromwell</name>
    <name type="synonym">Lithospermum officinale var. erythrorhizon</name>
    <dbReference type="NCBI Taxonomy" id="34254"/>
    <lineage>
        <taxon>Eukaryota</taxon>
        <taxon>Viridiplantae</taxon>
        <taxon>Streptophyta</taxon>
        <taxon>Embryophyta</taxon>
        <taxon>Tracheophyta</taxon>
        <taxon>Spermatophyta</taxon>
        <taxon>Magnoliopsida</taxon>
        <taxon>eudicotyledons</taxon>
        <taxon>Gunneridae</taxon>
        <taxon>Pentapetalae</taxon>
        <taxon>asterids</taxon>
        <taxon>lamiids</taxon>
        <taxon>Boraginales</taxon>
        <taxon>Boraginaceae</taxon>
        <taxon>Boraginoideae</taxon>
        <taxon>Lithospermeae</taxon>
        <taxon>Lithospermum</taxon>
    </lineage>
</organism>
<dbReference type="EMBL" id="BAABME010000825">
    <property type="protein sequence ID" value="GAA0145736.1"/>
    <property type="molecule type" value="Genomic_DNA"/>
</dbReference>
<evidence type="ECO:0008006" key="3">
    <source>
        <dbReference type="Google" id="ProtNLM"/>
    </source>
</evidence>
<proteinExistence type="predicted"/>
<gene>
    <name evidence="1" type="ORF">LIER_05860</name>
</gene>
<dbReference type="Proteomes" id="UP001454036">
    <property type="component" value="Unassembled WGS sequence"/>
</dbReference>
<reference evidence="1 2" key="1">
    <citation type="submission" date="2024-01" db="EMBL/GenBank/DDBJ databases">
        <title>The complete chloroplast genome sequence of Lithospermum erythrorhizon: insights into the phylogenetic relationship among Boraginaceae species and the maternal lineages of purple gromwells.</title>
        <authorList>
            <person name="Okada T."/>
            <person name="Watanabe K."/>
        </authorList>
    </citation>
    <scope>NUCLEOTIDE SEQUENCE [LARGE SCALE GENOMIC DNA]</scope>
</reference>
<sequence length="141" mass="16659">MLRYFEPRDRFIASSSTSSEVSSSNDIPLEWNHWSQMLNHHFNLEMSLSAPYKRTQILDYHPNDQDEVRRAYLAKEPTQPKLGTYPTKVIGGKNRSFVEAWYDEFDWLEYNVERNAIYCLSCYLFYNGSSRSAFVKEGFQC</sequence>
<keyword evidence="2" id="KW-1185">Reference proteome</keyword>